<dbReference type="InterPro" id="IPR037045">
    <property type="entry name" value="S8pro/Inhibitor_I9_sf"/>
</dbReference>
<dbReference type="Gene3D" id="3.40.50.200">
    <property type="entry name" value="Peptidase S8/S53 domain"/>
    <property type="match status" value="1"/>
</dbReference>
<dbReference type="SUPFAM" id="SSF52743">
    <property type="entry name" value="Subtilisin-like"/>
    <property type="match status" value="1"/>
</dbReference>
<dbReference type="InterPro" id="IPR003137">
    <property type="entry name" value="PA_domain"/>
</dbReference>
<dbReference type="GO" id="GO:0016787">
    <property type="term" value="F:hydrolase activity"/>
    <property type="evidence" value="ECO:0007669"/>
    <property type="project" value="UniProtKB-KW"/>
</dbReference>
<dbReference type="InterPro" id="IPR010259">
    <property type="entry name" value="S8pro/Inhibitor_I9"/>
</dbReference>
<feature type="domain" description="Inhibitor I9" evidence="9">
    <location>
        <begin position="50"/>
        <end position="150"/>
    </location>
</feature>
<name>A0ABW3MST7_9MICO</name>
<evidence type="ECO:0000259" key="10">
    <source>
        <dbReference type="Pfam" id="PF17766"/>
    </source>
</evidence>
<dbReference type="EMBL" id="JBHTKH010000002">
    <property type="protein sequence ID" value="MFD1053768.1"/>
    <property type="molecule type" value="Genomic_DNA"/>
</dbReference>
<dbReference type="Gene3D" id="2.60.120.380">
    <property type="match status" value="1"/>
</dbReference>
<dbReference type="PROSITE" id="PS51892">
    <property type="entry name" value="SUBTILASE"/>
    <property type="match status" value="1"/>
</dbReference>
<evidence type="ECO:0000256" key="4">
    <source>
        <dbReference type="ARBA" id="ARBA00022825"/>
    </source>
</evidence>
<dbReference type="InterPro" id="IPR045051">
    <property type="entry name" value="SBT"/>
</dbReference>
<evidence type="ECO:0000313" key="11">
    <source>
        <dbReference type="EMBL" id="MFD1053768.1"/>
    </source>
</evidence>
<feature type="active site" description="Charge relay system" evidence="5">
    <location>
        <position position="187"/>
    </location>
</feature>
<sequence length="1014" mass="102514">MNRRWFAALAAVPLALSVAGTGAADAAPAAVATAPAAAPAVDRPDTDGVYVVQMADLPVVAYDGSTPGYAATKPAKGKKIDVTSAAVTRWADNLKSKHGNALRSVGATSRLYDYAYTYNGFAARLTGAQAKALRSTAGVLAVSKQQTYTIDTSTTPGFLGLTDKGGLWEQLGGTKGAGEGIVIGDIDSGIWPESLSFSDRVDAKGVPTRAATGKLAFQQLPGWNAKCQNGEQWNNSLCNQKLIGAQYFNAGQGGNAGIDRDRPWEFNSARDYNSHGTHTASTAGGNFGVPVTGKTAPLAPNGISGMAPRARISVYKALWSTESGDTASGAGSDIVAAIDQAVADGVDVINFSISGTSTNFADPTEIAFLFAADAGVFVSASAGNSGPTPSTVAHPSPWITTVAAGTHPRASLGDVTLGNGTVMTGASTATTDVSGSLVRARDVARAGVDPATAARCHSSDTGTGGSNDLDPAKVAGKIVVCERGDNARVDKSLAVQQAGGIGMVLVNVPPAVGGTLADFHSVPTVHLESNHYAALDAYVVGAGASARASIHGYVDTKQPAPFTASFSSRGPMLAGSGDVLKPDVIAPGQDILAAVSPSTGGDSFNLESGTSMSAPHVAGVAALLKQRHPSWSPMAIKSALMTSAYDVLDDVTTATKIFRQGAGHIRPNSAADPGLVYDNGFNDWVAFLCGSSNAVGAATCNALRNAGFKTDPSDFNVASIAIGDLAGTQTVTRTVTNVGSASATYTPSVSGLNGVTAQVLPAQLALAPGAKGTFTVKLTRTTAPIGSYTGGFLTWSDGTHSVRSPLVVKPVALAAPAEVAATTAGKSYEVTFGYDGPFTASPRGLVKATETPGSVVDDPTDDIDTAPASSLATTTVTVPAGTTYARFALFGSSGAGDDLDLYVYRGTTLVALSGNGGAVEEANLVDPAPGDYRVVVHGFAVTGATASFTLNHWLLGSTDAGNMEVTAPPQATTGGKGTIALGFGTLAPGKWLGSVAYAGSAGMPSPTVVRVDVP</sequence>
<organism evidence="11 12">
    <name type="scientific">Terrabacter terrigena</name>
    <dbReference type="NCBI Taxonomy" id="574718"/>
    <lineage>
        <taxon>Bacteria</taxon>
        <taxon>Bacillati</taxon>
        <taxon>Actinomycetota</taxon>
        <taxon>Actinomycetes</taxon>
        <taxon>Micrococcales</taxon>
        <taxon>Intrasporangiaceae</taxon>
        <taxon>Terrabacter</taxon>
    </lineage>
</organism>
<dbReference type="Pfam" id="PF02225">
    <property type="entry name" value="PA"/>
    <property type="match status" value="1"/>
</dbReference>
<dbReference type="PROSITE" id="PS00138">
    <property type="entry name" value="SUBTILASE_SER"/>
    <property type="match status" value="1"/>
</dbReference>
<keyword evidence="3 5" id="KW-0378">Hydrolase</keyword>
<keyword evidence="6" id="KW-0732">Signal</keyword>
<feature type="domain" description="Peptidase S8/S53" evidence="7">
    <location>
        <begin position="178"/>
        <end position="663"/>
    </location>
</feature>
<comment type="similarity">
    <text evidence="1 5">Belongs to the peptidase S8 family.</text>
</comment>
<dbReference type="CDD" id="cd04852">
    <property type="entry name" value="Peptidases_S8_3"/>
    <property type="match status" value="1"/>
</dbReference>
<evidence type="ECO:0000259" key="9">
    <source>
        <dbReference type="Pfam" id="PF05922"/>
    </source>
</evidence>
<reference evidence="12" key="1">
    <citation type="journal article" date="2019" name="Int. J. Syst. Evol. Microbiol.">
        <title>The Global Catalogue of Microorganisms (GCM) 10K type strain sequencing project: providing services to taxonomists for standard genome sequencing and annotation.</title>
        <authorList>
            <consortium name="The Broad Institute Genomics Platform"/>
            <consortium name="The Broad Institute Genome Sequencing Center for Infectious Disease"/>
            <person name="Wu L."/>
            <person name="Ma J."/>
        </authorList>
    </citation>
    <scope>NUCLEOTIDE SEQUENCE [LARGE SCALE GENOMIC DNA]</scope>
    <source>
        <strain evidence="12">CCUG 57508</strain>
    </source>
</reference>
<evidence type="ECO:0000259" key="7">
    <source>
        <dbReference type="Pfam" id="PF00082"/>
    </source>
</evidence>
<dbReference type="InterPro" id="IPR036852">
    <property type="entry name" value="Peptidase_S8/S53_dom_sf"/>
</dbReference>
<protein>
    <submittedName>
        <fullName evidence="11">S8 family peptidase</fullName>
        <ecNumber evidence="11">3.4.-.-</ecNumber>
    </submittedName>
</protein>
<accession>A0ABW3MST7</accession>
<dbReference type="Proteomes" id="UP001597046">
    <property type="component" value="Unassembled WGS sequence"/>
</dbReference>
<dbReference type="Gene3D" id="2.60.40.2310">
    <property type="match status" value="1"/>
</dbReference>
<dbReference type="InterPro" id="IPR034197">
    <property type="entry name" value="Peptidases_S8_3"/>
</dbReference>
<dbReference type="Pfam" id="PF05922">
    <property type="entry name" value="Inhibitor_I9"/>
    <property type="match status" value="1"/>
</dbReference>
<evidence type="ECO:0000256" key="2">
    <source>
        <dbReference type="ARBA" id="ARBA00022670"/>
    </source>
</evidence>
<dbReference type="EC" id="3.4.-.-" evidence="11"/>
<evidence type="ECO:0000313" key="12">
    <source>
        <dbReference type="Proteomes" id="UP001597046"/>
    </source>
</evidence>
<dbReference type="InterPro" id="IPR023828">
    <property type="entry name" value="Peptidase_S8_Ser-AS"/>
</dbReference>
<dbReference type="PANTHER" id="PTHR10795">
    <property type="entry name" value="PROPROTEIN CONVERTASE SUBTILISIN/KEXIN"/>
    <property type="match status" value="1"/>
</dbReference>
<dbReference type="PRINTS" id="PR00723">
    <property type="entry name" value="SUBTILISIN"/>
</dbReference>
<evidence type="ECO:0000256" key="1">
    <source>
        <dbReference type="ARBA" id="ARBA00011073"/>
    </source>
</evidence>
<feature type="domain" description="Subtilisin-like protease fibronectin type-III" evidence="10">
    <location>
        <begin position="714"/>
        <end position="808"/>
    </location>
</feature>
<keyword evidence="4 5" id="KW-0720">Serine protease</keyword>
<dbReference type="Gene3D" id="3.30.70.80">
    <property type="entry name" value="Peptidase S8 propeptide/proteinase inhibitor I9"/>
    <property type="match status" value="1"/>
</dbReference>
<dbReference type="Gene3D" id="3.50.30.30">
    <property type="match status" value="1"/>
</dbReference>
<feature type="signal peptide" evidence="6">
    <location>
        <begin position="1"/>
        <end position="26"/>
    </location>
</feature>
<dbReference type="SUPFAM" id="SSF52025">
    <property type="entry name" value="PA domain"/>
    <property type="match status" value="1"/>
</dbReference>
<feature type="active site" description="Charge relay system" evidence="5">
    <location>
        <position position="275"/>
    </location>
</feature>
<feature type="chain" id="PRO_5046558163" evidence="6">
    <location>
        <begin position="27"/>
        <end position="1014"/>
    </location>
</feature>
<feature type="domain" description="PA" evidence="8">
    <location>
        <begin position="435"/>
        <end position="534"/>
    </location>
</feature>
<dbReference type="InterPro" id="IPR041469">
    <property type="entry name" value="Subtilisin-like_FN3"/>
</dbReference>
<comment type="caution">
    <text evidence="11">The sequence shown here is derived from an EMBL/GenBank/DDBJ whole genome shotgun (WGS) entry which is preliminary data.</text>
</comment>
<proteinExistence type="inferred from homology"/>
<feature type="active site" description="Charge relay system" evidence="5">
    <location>
        <position position="611"/>
    </location>
</feature>
<evidence type="ECO:0000256" key="3">
    <source>
        <dbReference type="ARBA" id="ARBA00022801"/>
    </source>
</evidence>
<dbReference type="InterPro" id="IPR015500">
    <property type="entry name" value="Peptidase_S8_subtilisin-rel"/>
</dbReference>
<gene>
    <name evidence="11" type="ORF">ACFQ2V_05560</name>
</gene>
<dbReference type="RefSeq" id="WP_386051504.1">
    <property type="nucleotide sequence ID" value="NZ_JBHTKH010000002.1"/>
</dbReference>
<dbReference type="InterPro" id="IPR000209">
    <property type="entry name" value="Peptidase_S8/S53_dom"/>
</dbReference>
<dbReference type="Pfam" id="PF00082">
    <property type="entry name" value="Peptidase_S8"/>
    <property type="match status" value="1"/>
</dbReference>
<evidence type="ECO:0000259" key="8">
    <source>
        <dbReference type="Pfam" id="PF02225"/>
    </source>
</evidence>
<evidence type="ECO:0000256" key="6">
    <source>
        <dbReference type="SAM" id="SignalP"/>
    </source>
</evidence>
<keyword evidence="2 5" id="KW-0645">Protease</keyword>
<keyword evidence="12" id="KW-1185">Reference proteome</keyword>
<dbReference type="InterPro" id="IPR046450">
    <property type="entry name" value="PA_dom_sf"/>
</dbReference>
<evidence type="ECO:0000256" key="5">
    <source>
        <dbReference type="PROSITE-ProRule" id="PRU01240"/>
    </source>
</evidence>
<dbReference type="Pfam" id="PF17766">
    <property type="entry name" value="fn3_6"/>
    <property type="match status" value="1"/>
</dbReference>
<dbReference type="CDD" id="cd02120">
    <property type="entry name" value="PA_subtilisin_like"/>
    <property type="match status" value="1"/>
</dbReference>